<accession>X1AIX9</accession>
<organism evidence="1">
    <name type="scientific">marine sediment metagenome</name>
    <dbReference type="NCBI Taxonomy" id="412755"/>
    <lineage>
        <taxon>unclassified sequences</taxon>
        <taxon>metagenomes</taxon>
        <taxon>ecological metagenomes</taxon>
    </lineage>
</organism>
<evidence type="ECO:0000313" key="1">
    <source>
        <dbReference type="EMBL" id="GAG82109.1"/>
    </source>
</evidence>
<reference evidence="1" key="1">
    <citation type="journal article" date="2014" name="Front. Microbiol.">
        <title>High frequency of phylogenetically diverse reductive dehalogenase-homologous genes in deep subseafloor sedimentary metagenomes.</title>
        <authorList>
            <person name="Kawai M."/>
            <person name="Futagami T."/>
            <person name="Toyoda A."/>
            <person name="Takaki Y."/>
            <person name="Nishi S."/>
            <person name="Hori S."/>
            <person name="Arai W."/>
            <person name="Tsubouchi T."/>
            <person name="Morono Y."/>
            <person name="Uchiyama I."/>
            <person name="Ito T."/>
            <person name="Fujiyama A."/>
            <person name="Inagaki F."/>
            <person name="Takami H."/>
        </authorList>
    </citation>
    <scope>NUCLEOTIDE SEQUENCE</scope>
    <source>
        <strain evidence="1">Expedition CK06-06</strain>
    </source>
</reference>
<gene>
    <name evidence="1" type="ORF">S01H4_35873</name>
</gene>
<evidence type="ECO:0008006" key="2">
    <source>
        <dbReference type="Google" id="ProtNLM"/>
    </source>
</evidence>
<comment type="caution">
    <text evidence="1">The sequence shown here is derived from an EMBL/GenBank/DDBJ whole genome shotgun (WGS) entry which is preliminary data.</text>
</comment>
<name>X1AIX9_9ZZZZ</name>
<proteinExistence type="predicted"/>
<feature type="non-terminal residue" evidence="1">
    <location>
        <position position="40"/>
    </location>
</feature>
<dbReference type="EMBL" id="BART01019115">
    <property type="protein sequence ID" value="GAG82109.1"/>
    <property type="molecule type" value="Genomic_DNA"/>
</dbReference>
<sequence length="40" mass="4481">MDLSRYFEAEKGNAPVILSCSHGGYKKPRRIPNKTTGMKV</sequence>
<dbReference type="AlphaFoldDB" id="X1AIX9"/>
<protein>
    <recommendedName>
        <fullName evidence="2">N-formylglutamate amidohydrolase</fullName>
    </recommendedName>
</protein>